<dbReference type="AlphaFoldDB" id="A0A839N2Z8"/>
<accession>A0A839N2Z8</accession>
<comment type="caution">
    <text evidence="4">The sequence shown here is derived from an EMBL/GenBank/DDBJ whole genome shotgun (WGS) entry which is preliminary data.</text>
</comment>
<dbReference type="RefSeq" id="WP_343065687.1">
    <property type="nucleotide sequence ID" value="NZ_JACHVQ010000001.1"/>
</dbReference>
<gene>
    <name evidence="4" type="ORF">FHU39_000297</name>
</gene>
<reference evidence="4 5" key="1">
    <citation type="submission" date="2020-08" db="EMBL/GenBank/DDBJ databases">
        <title>Sequencing the genomes of 1000 actinobacteria strains.</title>
        <authorList>
            <person name="Klenk H.-P."/>
        </authorList>
    </citation>
    <scope>NUCLEOTIDE SEQUENCE [LARGE SCALE GENOMIC DNA]</scope>
    <source>
        <strain evidence="4 5">DSM 105369</strain>
    </source>
</reference>
<keyword evidence="1" id="KW-0378">Hydrolase</keyword>
<dbReference type="InterPro" id="IPR001547">
    <property type="entry name" value="Glyco_hydro_5"/>
</dbReference>
<name>A0A839N2Z8_9MICO</name>
<evidence type="ECO:0000313" key="5">
    <source>
        <dbReference type="Proteomes" id="UP000559182"/>
    </source>
</evidence>
<dbReference type="Gene3D" id="3.20.20.80">
    <property type="entry name" value="Glycosidases"/>
    <property type="match status" value="1"/>
</dbReference>
<keyword evidence="5" id="KW-1185">Reference proteome</keyword>
<dbReference type="Proteomes" id="UP000559182">
    <property type="component" value="Unassembled WGS sequence"/>
</dbReference>
<proteinExistence type="predicted"/>
<evidence type="ECO:0000256" key="2">
    <source>
        <dbReference type="ARBA" id="ARBA00023295"/>
    </source>
</evidence>
<dbReference type="Pfam" id="PF00150">
    <property type="entry name" value="Cellulase"/>
    <property type="match status" value="1"/>
</dbReference>
<evidence type="ECO:0000313" key="4">
    <source>
        <dbReference type="EMBL" id="MBB2890313.1"/>
    </source>
</evidence>
<dbReference type="InterPro" id="IPR029062">
    <property type="entry name" value="Class_I_gatase-like"/>
</dbReference>
<dbReference type="SUPFAM" id="SSF51445">
    <property type="entry name" value="(Trans)glycosidases"/>
    <property type="match status" value="1"/>
</dbReference>
<dbReference type="GO" id="GO:0004553">
    <property type="term" value="F:hydrolase activity, hydrolyzing O-glycosyl compounds"/>
    <property type="evidence" value="ECO:0007669"/>
    <property type="project" value="InterPro"/>
</dbReference>
<sequence>MSATEHLSGGIERPMRFVRVGDTDQVWFGSNFWSRGGGPFMWQSYDEGLVREELSTMTAAGLDVTRSFLFWPHAMPEAGRLDEAVMERYAQFLDLHVELGMRTIPTFLVGHMSGENWDPSWRGDRNLYTDTWLVAQQSGYLARVASRFAAHPAIVGWLVSNEMPIYGGSARREDVTAWAQLMVTAIRSGDPACPVSIGDGAWGQEVTGKDNGFSVRDLARLTDFVGPHAYPMGDDPVRQHLRAAFICELAGVAELPVVLEEFGVTSDFASDEHSADYYRQVLHTTLLAGATGWLAWNNTDFDNLPDQDPYRHHPFELHFGLTRVDGSAKPQLHEITQFRALVDRLDLTHCSRWPSQVALLVPSYLDAPQHWTFEEQERTDIVAALEQSYVACRESGLGPAFIREPEPVPDKARLVIVPSVKALTAPTWRHLNEQAANGRTVYVSYGLGDSPIQRGPWWTGLEPTFGVRHALRYGLVEPVEDDVVEVRLLVDFGSLQAGDTLRFTAAGSAGGRSILPVLPLDAEVVAVDQHGRPVLTRKRHGDGQAVLCTLPVEYFAARTSRVNPEDSWRLYDALAVEAGVERRINIDDPRVLTDGLTHRDGDEFGWLINASADTVDVDAYGVDRLPPYGVAVVHLPATPLAPNDPSAAEYRQIQPHRPEGASL</sequence>
<protein>
    <submittedName>
        <fullName evidence="4">Endo-1,4-beta-mannosidase</fullName>
    </submittedName>
</protein>
<keyword evidence="2" id="KW-0326">Glycosidase</keyword>
<dbReference type="Gene3D" id="3.40.50.880">
    <property type="match status" value="1"/>
</dbReference>
<dbReference type="InterPro" id="IPR017853">
    <property type="entry name" value="GH"/>
</dbReference>
<evidence type="ECO:0000259" key="3">
    <source>
        <dbReference type="Pfam" id="PF00150"/>
    </source>
</evidence>
<dbReference type="GO" id="GO:0000272">
    <property type="term" value="P:polysaccharide catabolic process"/>
    <property type="evidence" value="ECO:0007669"/>
    <property type="project" value="InterPro"/>
</dbReference>
<evidence type="ECO:0000256" key="1">
    <source>
        <dbReference type="ARBA" id="ARBA00022801"/>
    </source>
</evidence>
<feature type="domain" description="Glycoside hydrolase family 5" evidence="3">
    <location>
        <begin position="54"/>
        <end position="299"/>
    </location>
</feature>
<organism evidence="4 5">
    <name type="scientific">Flexivirga oryzae</name>
    <dbReference type="NCBI Taxonomy" id="1794944"/>
    <lineage>
        <taxon>Bacteria</taxon>
        <taxon>Bacillati</taxon>
        <taxon>Actinomycetota</taxon>
        <taxon>Actinomycetes</taxon>
        <taxon>Micrococcales</taxon>
        <taxon>Dermacoccaceae</taxon>
        <taxon>Flexivirga</taxon>
    </lineage>
</organism>
<dbReference type="EMBL" id="JACHVQ010000001">
    <property type="protein sequence ID" value="MBB2890313.1"/>
    <property type="molecule type" value="Genomic_DNA"/>
</dbReference>